<dbReference type="AlphaFoldDB" id="A0ABD3NGH6"/>
<dbReference type="EMBL" id="JABMIG020000556">
    <property type="protein sequence ID" value="KAL3775113.1"/>
    <property type="molecule type" value="Genomic_DNA"/>
</dbReference>
<feature type="non-terminal residue" evidence="1">
    <location>
        <position position="22"/>
    </location>
</feature>
<evidence type="ECO:0000313" key="2">
    <source>
        <dbReference type="Proteomes" id="UP001516023"/>
    </source>
</evidence>
<sequence length="22" mass="2685">MSRFLSIGNWPNHFYAFSQLRL</sequence>
<accession>A0ABD3NGH6</accession>
<proteinExistence type="predicted"/>
<organism evidence="1 2">
    <name type="scientific">Cyclotella cryptica</name>
    <dbReference type="NCBI Taxonomy" id="29204"/>
    <lineage>
        <taxon>Eukaryota</taxon>
        <taxon>Sar</taxon>
        <taxon>Stramenopiles</taxon>
        <taxon>Ochrophyta</taxon>
        <taxon>Bacillariophyta</taxon>
        <taxon>Coscinodiscophyceae</taxon>
        <taxon>Thalassiosirophycidae</taxon>
        <taxon>Stephanodiscales</taxon>
        <taxon>Stephanodiscaceae</taxon>
        <taxon>Cyclotella</taxon>
    </lineage>
</organism>
<evidence type="ECO:0000313" key="1">
    <source>
        <dbReference type="EMBL" id="KAL3775113.1"/>
    </source>
</evidence>
<comment type="caution">
    <text evidence="1">The sequence shown here is derived from an EMBL/GenBank/DDBJ whole genome shotgun (WGS) entry which is preliminary data.</text>
</comment>
<gene>
    <name evidence="1" type="ORF">HJC23_010648</name>
</gene>
<name>A0ABD3NGH6_9STRA</name>
<keyword evidence="2" id="KW-1185">Reference proteome</keyword>
<reference evidence="1 2" key="1">
    <citation type="journal article" date="2020" name="G3 (Bethesda)">
        <title>Improved Reference Genome for Cyclotella cryptica CCMP332, a Model for Cell Wall Morphogenesis, Salinity Adaptation, and Lipid Production in Diatoms (Bacillariophyta).</title>
        <authorList>
            <person name="Roberts W.R."/>
            <person name="Downey K.M."/>
            <person name="Ruck E.C."/>
            <person name="Traller J.C."/>
            <person name="Alverson A.J."/>
        </authorList>
    </citation>
    <scope>NUCLEOTIDE SEQUENCE [LARGE SCALE GENOMIC DNA]</scope>
    <source>
        <strain evidence="1 2">CCMP332</strain>
    </source>
</reference>
<dbReference type="Proteomes" id="UP001516023">
    <property type="component" value="Unassembled WGS sequence"/>
</dbReference>
<protein>
    <submittedName>
        <fullName evidence="1">Uncharacterized protein</fullName>
    </submittedName>
</protein>